<protein>
    <submittedName>
        <fullName evidence="3">Lipolytic enzyme</fullName>
    </submittedName>
    <submittedName>
        <fullName evidence="4">Lipolytic protein</fullName>
        <ecNumber evidence="4">3.1.1.24</ecNumber>
    </submittedName>
</protein>
<dbReference type="AlphaFoldDB" id="A0A378LB92"/>
<dbReference type="EMBL" id="LNYZ01000013">
    <property type="protein sequence ID" value="KTD77689.1"/>
    <property type="molecule type" value="Genomic_DNA"/>
</dbReference>
<organism evidence="4 6">
    <name type="scientific">Legionella steigerwaltii</name>
    <dbReference type="NCBI Taxonomy" id="460"/>
    <lineage>
        <taxon>Bacteria</taxon>
        <taxon>Pseudomonadati</taxon>
        <taxon>Pseudomonadota</taxon>
        <taxon>Gammaproteobacteria</taxon>
        <taxon>Legionellales</taxon>
        <taxon>Legionellaceae</taxon>
        <taxon>Legionella</taxon>
    </lineage>
</organism>
<keyword evidence="1 4" id="KW-0378">Hydrolase</keyword>
<reference evidence="3 5" key="1">
    <citation type="submission" date="2015-11" db="EMBL/GenBank/DDBJ databases">
        <title>Genomic analysis of 38 Legionella species identifies large and diverse effector repertoires.</title>
        <authorList>
            <person name="Burstein D."/>
            <person name="Amaro F."/>
            <person name="Zusman T."/>
            <person name="Lifshitz Z."/>
            <person name="Cohen O."/>
            <person name="Gilbert J.A."/>
            <person name="Pupko T."/>
            <person name="Shuman H.A."/>
            <person name="Segal G."/>
        </authorList>
    </citation>
    <scope>NUCLEOTIDE SEQUENCE [LARGE SCALE GENOMIC DNA]</scope>
    <source>
        <strain evidence="3 5">SC-18-C9</strain>
    </source>
</reference>
<dbReference type="SUPFAM" id="SSF53474">
    <property type="entry name" value="alpha/beta-Hydrolases"/>
    <property type="match status" value="1"/>
</dbReference>
<proteinExistence type="predicted"/>
<dbReference type="InterPro" id="IPR000639">
    <property type="entry name" value="Epox_hydrolase-like"/>
</dbReference>
<reference evidence="4 6" key="2">
    <citation type="submission" date="2018-06" db="EMBL/GenBank/DDBJ databases">
        <authorList>
            <consortium name="Pathogen Informatics"/>
            <person name="Doyle S."/>
        </authorList>
    </citation>
    <scope>NUCLEOTIDE SEQUENCE [LARGE SCALE GENOMIC DNA]</scope>
    <source>
        <strain evidence="4 6">NCTC11991</strain>
    </source>
</reference>
<dbReference type="Proteomes" id="UP000054820">
    <property type="component" value="Unassembled WGS sequence"/>
</dbReference>
<name>A0A378LB92_9GAMM</name>
<dbReference type="RefSeq" id="WP_058477581.1">
    <property type="nucleotide sequence ID" value="NZ_CAAAIO010000001.1"/>
</dbReference>
<dbReference type="InterPro" id="IPR000073">
    <property type="entry name" value="AB_hydrolase_1"/>
</dbReference>
<evidence type="ECO:0000313" key="3">
    <source>
        <dbReference type="EMBL" id="KTD77689.1"/>
    </source>
</evidence>
<dbReference type="EMBL" id="UGOY01000001">
    <property type="protein sequence ID" value="STY22999.1"/>
    <property type="molecule type" value="Genomic_DNA"/>
</dbReference>
<dbReference type="Pfam" id="PF00561">
    <property type="entry name" value="Abhydrolase_1"/>
    <property type="match status" value="1"/>
</dbReference>
<dbReference type="PANTHER" id="PTHR43798">
    <property type="entry name" value="MONOACYLGLYCEROL LIPASE"/>
    <property type="match status" value="1"/>
</dbReference>
<evidence type="ECO:0000313" key="4">
    <source>
        <dbReference type="EMBL" id="STY22999.1"/>
    </source>
</evidence>
<dbReference type="PANTHER" id="PTHR43798:SF31">
    <property type="entry name" value="AB HYDROLASE SUPERFAMILY PROTEIN YCLE"/>
    <property type="match status" value="1"/>
</dbReference>
<evidence type="ECO:0000313" key="6">
    <source>
        <dbReference type="Proteomes" id="UP000255110"/>
    </source>
</evidence>
<keyword evidence="5" id="KW-1185">Reference proteome</keyword>
<dbReference type="PRINTS" id="PR00412">
    <property type="entry name" value="EPOXHYDRLASE"/>
</dbReference>
<gene>
    <name evidence="4" type="primary">catD_1</name>
    <name evidence="3" type="synonym">mhpC_1</name>
    <name evidence="3" type="ORF">Lstg_2046</name>
    <name evidence="4" type="ORF">NCTC11991_01601</name>
</gene>
<dbReference type="InterPro" id="IPR050266">
    <property type="entry name" value="AB_hydrolase_sf"/>
</dbReference>
<dbReference type="STRING" id="460.Lstg_2046"/>
<dbReference type="OrthoDB" id="9779853at2"/>
<dbReference type="GO" id="GO:0016020">
    <property type="term" value="C:membrane"/>
    <property type="evidence" value="ECO:0007669"/>
    <property type="project" value="TreeGrafter"/>
</dbReference>
<feature type="domain" description="AB hydrolase-1" evidence="2">
    <location>
        <begin position="43"/>
        <end position="269"/>
    </location>
</feature>
<evidence type="ECO:0000313" key="5">
    <source>
        <dbReference type="Proteomes" id="UP000054820"/>
    </source>
</evidence>
<dbReference type="EC" id="3.1.1.24" evidence="4"/>
<accession>A0A378LB92</accession>
<evidence type="ECO:0000259" key="2">
    <source>
        <dbReference type="Pfam" id="PF00561"/>
    </source>
</evidence>
<dbReference type="Proteomes" id="UP000255110">
    <property type="component" value="Unassembled WGS sequence"/>
</dbReference>
<dbReference type="InterPro" id="IPR029058">
    <property type="entry name" value="AB_hydrolase_fold"/>
</dbReference>
<sequence>MNKIFVFLIFIVFAFFDNALFATTIALPHTNQFISYNDVGDGKPLVLIHAFPTDQRLWQAQQEGLKGHFRVITLDLWGFGESSSVDGKAMSMSEYAQEVKELLDYLKIDKAIVAGESMGGYIALAFLNKYPDLTLGLVLSNTQAVADSAEAKAAREKTALDVLENGMDTLIDGFMTKALSPYASPEIKTYLHHILSLQKPTAAASALRGMALRDSTSSLLATTTLPILIITGELDKVIPPQQSIDMHSLAKNSQLITLPNTGHLSNLEQPKQWNQAVIDFFA</sequence>
<evidence type="ECO:0000256" key="1">
    <source>
        <dbReference type="ARBA" id="ARBA00022801"/>
    </source>
</evidence>
<dbReference type="GO" id="GO:0047570">
    <property type="term" value="F:3-oxoadipate enol-lactonase activity"/>
    <property type="evidence" value="ECO:0007669"/>
    <property type="project" value="UniProtKB-EC"/>
</dbReference>
<dbReference type="PRINTS" id="PR00111">
    <property type="entry name" value="ABHYDROLASE"/>
</dbReference>
<dbReference type="Gene3D" id="3.40.50.1820">
    <property type="entry name" value="alpha/beta hydrolase"/>
    <property type="match status" value="1"/>
</dbReference>